<sequence>MEAGFASAKPASFLYPRPVCQFLIGFAILNLSKNGEGIEEIGATFDRFECISDKFGASATMKKIRNILSSLTIVMLAVVALSFSGRYVAFITTCEGMGTQDISINDRQPCCCSGDEDPEVGTPSEAVSDDGCCNVEVKGIAVDDFSYSIKKISFGSSDYTLVPFALFVAVLSQGNEAPLQYASYTPPDVGPLTGSDIIFTISRQLRI</sequence>
<name>A0A4V2RQV2_9BACT</name>
<dbReference type="Proteomes" id="UP000294830">
    <property type="component" value="Unassembled WGS sequence"/>
</dbReference>
<dbReference type="EMBL" id="SLWB01000001">
    <property type="protein sequence ID" value="TCN72931.1"/>
    <property type="molecule type" value="Genomic_DNA"/>
</dbReference>
<keyword evidence="1" id="KW-0812">Transmembrane</keyword>
<evidence type="ECO:0000313" key="3">
    <source>
        <dbReference type="Proteomes" id="UP000294830"/>
    </source>
</evidence>
<protein>
    <submittedName>
        <fullName evidence="2">Uncharacterized protein</fullName>
    </submittedName>
</protein>
<organism evidence="2 3">
    <name type="scientific">Acetobacteroides hydrogenigenes</name>
    <dbReference type="NCBI Taxonomy" id="979970"/>
    <lineage>
        <taxon>Bacteria</taxon>
        <taxon>Pseudomonadati</taxon>
        <taxon>Bacteroidota</taxon>
        <taxon>Bacteroidia</taxon>
        <taxon>Bacteroidales</taxon>
        <taxon>Rikenellaceae</taxon>
        <taxon>Acetobacteroides</taxon>
    </lineage>
</organism>
<accession>A0A4V2RQV2</accession>
<comment type="caution">
    <text evidence="2">The sequence shown here is derived from an EMBL/GenBank/DDBJ whole genome shotgun (WGS) entry which is preliminary data.</text>
</comment>
<proteinExistence type="predicted"/>
<keyword evidence="1" id="KW-0472">Membrane</keyword>
<keyword evidence="3" id="KW-1185">Reference proteome</keyword>
<evidence type="ECO:0000313" key="2">
    <source>
        <dbReference type="EMBL" id="TCN72931.1"/>
    </source>
</evidence>
<reference evidence="2 3" key="1">
    <citation type="submission" date="2019-03" db="EMBL/GenBank/DDBJ databases">
        <title>Genomic Encyclopedia of Archaeal and Bacterial Type Strains, Phase II (KMG-II): from individual species to whole genera.</title>
        <authorList>
            <person name="Goeker M."/>
        </authorList>
    </citation>
    <scope>NUCLEOTIDE SEQUENCE [LARGE SCALE GENOMIC DNA]</scope>
    <source>
        <strain evidence="2 3">RL-C</strain>
    </source>
</reference>
<gene>
    <name evidence="2" type="ORF">CLV25_101149</name>
</gene>
<evidence type="ECO:0000256" key="1">
    <source>
        <dbReference type="SAM" id="Phobius"/>
    </source>
</evidence>
<feature type="transmembrane region" description="Helical" evidence="1">
    <location>
        <begin position="67"/>
        <end position="89"/>
    </location>
</feature>
<dbReference type="AlphaFoldDB" id="A0A4V2RQV2"/>
<keyword evidence="1" id="KW-1133">Transmembrane helix</keyword>